<dbReference type="RefSeq" id="WP_272181237.1">
    <property type="nucleotide sequence ID" value="NZ_JAQOMS010000002.1"/>
</dbReference>
<evidence type="ECO:0000313" key="3">
    <source>
        <dbReference type="EMBL" id="MDC2889908.1"/>
    </source>
</evidence>
<dbReference type="Gene3D" id="3.40.50.450">
    <property type="match status" value="1"/>
</dbReference>
<protein>
    <submittedName>
        <fullName evidence="3">DNA-processing protein DprA</fullName>
    </submittedName>
</protein>
<comment type="similarity">
    <text evidence="1">Belongs to the DprA/Smf family.</text>
</comment>
<dbReference type="Pfam" id="PF02481">
    <property type="entry name" value="DNA_processg_A"/>
    <property type="match status" value="1"/>
</dbReference>
<organism evidence="3 4">
    <name type="scientific">Psychrosphaera algicola</name>
    <dbReference type="NCBI Taxonomy" id="3023714"/>
    <lineage>
        <taxon>Bacteria</taxon>
        <taxon>Pseudomonadati</taxon>
        <taxon>Pseudomonadota</taxon>
        <taxon>Gammaproteobacteria</taxon>
        <taxon>Alteromonadales</taxon>
        <taxon>Pseudoalteromonadaceae</taxon>
        <taxon>Psychrosphaera</taxon>
    </lineage>
</organism>
<dbReference type="InterPro" id="IPR057666">
    <property type="entry name" value="DrpA_SLOG"/>
</dbReference>
<gene>
    <name evidence="3" type="ORF">PN838_15460</name>
</gene>
<comment type="caution">
    <text evidence="3">The sequence shown here is derived from an EMBL/GenBank/DDBJ whole genome shotgun (WGS) entry which is preliminary data.</text>
</comment>
<sequence length="215" mass="23965">MDLEFSQLTRWLALIKCPQFGIVSFRALAAVLPSPTDVFTLTPKELSHYPLKACHVKYFSAPNWPWAERMAHWMIHNQVRFISILDAKYPLLLKQISRPPIGLFVAGNVDVLNSTQIGFVGSRSPSSYGRQMTSHLIDGLRHTPVTITSGLAVGIDGDAHKLALDNGLPTIAVMATGMQNIYPKRHCNLAERIKNFGCLVSEFPQMYQLFSITSP</sequence>
<dbReference type="PANTHER" id="PTHR43022">
    <property type="entry name" value="PROTEIN SMF"/>
    <property type="match status" value="1"/>
</dbReference>
<keyword evidence="4" id="KW-1185">Reference proteome</keyword>
<dbReference type="Proteomes" id="UP001528411">
    <property type="component" value="Unassembled WGS sequence"/>
</dbReference>
<evidence type="ECO:0000259" key="2">
    <source>
        <dbReference type="Pfam" id="PF02481"/>
    </source>
</evidence>
<evidence type="ECO:0000256" key="1">
    <source>
        <dbReference type="ARBA" id="ARBA00006525"/>
    </source>
</evidence>
<name>A0ABT5FEE8_9GAMM</name>
<reference evidence="3 4" key="1">
    <citation type="submission" date="2023-01" db="EMBL/GenBank/DDBJ databases">
        <title>Psychrosphaera sp. nov., isolated from marine algae.</title>
        <authorList>
            <person name="Bayburt H."/>
            <person name="Choi B.J."/>
            <person name="Kim J.M."/>
            <person name="Choi D.G."/>
            <person name="Jeon C.O."/>
        </authorList>
    </citation>
    <scope>NUCLEOTIDE SEQUENCE [LARGE SCALE GENOMIC DNA]</scope>
    <source>
        <strain evidence="3 4">G1-22</strain>
    </source>
</reference>
<evidence type="ECO:0000313" key="4">
    <source>
        <dbReference type="Proteomes" id="UP001528411"/>
    </source>
</evidence>
<proteinExistence type="inferred from homology"/>
<feature type="domain" description="Smf/DprA SLOG" evidence="2">
    <location>
        <begin position="81"/>
        <end position="207"/>
    </location>
</feature>
<dbReference type="SUPFAM" id="SSF102405">
    <property type="entry name" value="MCP/YpsA-like"/>
    <property type="match status" value="1"/>
</dbReference>
<dbReference type="EMBL" id="JAQOMS010000002">
    <property type="protein sequence ID" value="MDC2889908.1"/>
    <property type="molecule type" value="Genomic_DNA"/>
</dbReference>
<dbReference type="InterPro" id="IPR003488">
    <property type="entry name" value="DprA"/>
</dbReference>
<accession>A0ABT5FEE8</accession>
<dbReference type="PANTHER" id="PTHR43022:SF1">
    <property type="entry name" value="PROTEIN SMF"/>
    <property type="match status" value="1"/>
</dbReference>